<feature type="transmembrane region" description="Helical" evidence="6">
    <location>
        <begin position="236"/>
        <end position="257"/>
    </location>
</feature>
<dbReference type="EMBL" id="CAAALY010017832">
    <property type="protein sequence ID" value="VEL13451.1"/>
    <property type="molecule type" value="Genomic_DNA"/>
</dbReference>
<organism evidence="8 9">
    <name type="scientific">Protopolystoma xenopodis</name>
    <dbReference type="NCBI Taxonomy" id="117903"/>
    <lineage>
        <taxon>Eukaryota</taxon>
        <taxon>Metazoa</taxon>
        <taxon>Spiralia</taxon>
        <taxon>Lophotrochozoa</taxon>
        <taxon>Platyhelminthes</taxon>
        <taxon>Monogenea</taxon>
        <taxon>Polyopisthocotylea</taxon>
        <taxon>Polystomatidea</taxon>
        <taxon>Polystomatidae</taxon>
        <taxon>Protopolystoma</taxon>
    </lineage>
</organism>
<dbReference type="InterPro" id="IPR052954">
    <property type="entry name" value="GPCR-Ligand_Int"/>
</dbReference>
<accession>A0A3S4ZJY0</accession>
<dbReference type="AlphaFoldDB" id="A0A3S4ZJY0"/>
<evidence type="ECO:0000313" key="8">
    <source>
        <dbReference type="EMBL" id="VEL13451.1"/>
    </source>
</evidence>
<evidence type="ECO:0000256" key="6">
    <source>
        <dbReference type="SAM" id="Phobius"/>
    </source>
</evidence>
<comment type="subcellular location">
    <subcellularLocation>
        <location evidence="1">Membrane</location>
    </subcellularLocation>
</comment>
<feature type="transmembrane region" description="Helical" evidence="6">
    <location>
        <begin position="87"/>
        <end position="113"/>
    </location>
</feature>
<dbReference type="SUPFAM" id="SSF81321">
    <property type="entry name" value="Family A G protein-coupled receptor-like"/>
    <property type="match status" value="1"/>
</dbReference>
<evidence type="ECO:0000259" key="7">
    <source>
        <dbReference type="PROSITE" id="PS50262"/>
    </source>
</evidence>
<keyword evidence="3 6" id="KW-1133">Transmembrane helix</keyword>
<keyword evidence="9" id="KW-1185">Reference proteome</keyword>
<evidence type="ECO:0000256" key="4">
    <source>
        <dbReference type="ARBA" id="ARBA00023136"/>
    </source>
</evidence>
<dbReference type="GO" id="GO:0016020">
    <property type="term" value="C:membrane"/>
    <property type="evidence" value="ECO:0007669"/>
    <property type="project" value="UniProtKB-SubCell"/>
</dbReference>
<feature type="transmembrane region" description="Helical" evidence="6">
    <location>
        <begin position="289"/>
        <end position="310"/>
    </location>
</feature>
<dbReference type="Proteomes" id="UP000784294">
    <property type="component" value="Unassembled WGS sequence"/>
</dbReference>
<keyword evidence="2 6" id="KW-0812">Transmembrane</keyword>
<feature type="transmembrane region" description="Helical" evidence="6">
    <location>
        <begin position="322"/>
        <end position="346"/>
    </location>
</feature>
<dbReference type="PROSITE" id="PS50262">
    <property type="entry name" value="G_PROTEIN_RECEP_F1_2"/>
    <property type="match status" value="1"/>
</dbReference>
<protein>
    <recommendedName>
        <fullName evidence="7">G-protein coupled receptors family 1 profile domain-containing protein</fullName>
    </recommendedName>
</protein>
<dbReference type="PANTHER" id="PTHR46641:SF6">
    <property type="entry name" value="G-PROTEIN COUPLED RECEPTORS FAMILY 1 PROFILE DOMAIN-CONTAINING PROTEIN"/>
    <property type="match status" value="1"/>
</dbReference>
<sequence>MNGECSSTKTSWSARDRFIWYFYVWFMPLANHTGTICSGLCFVVLLRHRRVFASSTRAWFLALTASDFLILLFAGNDMYAEVTFPHAYHYFIGCVLGPYTCIIRLSTIVGLLWSSNLLQAGLSLERLISILAPLRSRALLTGRLARFIITGMISLALVGGIAMNMLSLQPTIFAQLANSTEEAIQVGPAGVNLTELDLEESPKSNDSGSFDYGLLAECRRRNISHITKIVYHIDLIVFRAIPFATMLISSGILACLIRSQSRRRNELVHNLSLVQRRHRAVLQSRESRASLLLLAMNATALLTNPLFLIFELWDGEASEGHPAAKLTGDVCVSAMLTTFFNFLMYFNNQTNWIFYLTFGARFRRHIQDLVLCRCCEAGLGRRNTKARIGGGGIACSLGPSSGYCYGRGGSRGSNSLLAVSYSHTRPLDLEQTVCLSLVGEAERGDAYHSEILPEQMKHNSSGEMVPSSPKPSITRSRHLCPSHSSSNLSHFKKWVYHSSKHRRTSRTDQFMQTFIHCLAYTCFSGCCCNSRSRILGRLKSTATQESIVTNANESKRSPSLGESSPHCVRSVRIKKSKNDAQNTGIKLDVLCRQKVRLNSTDRILYSVSPFSHQRIKSVSLQQEFTHCFNESMPENLSINNCVSNRTKNDMTT</sequence>
<feature type="region of interest" description="Disordered" evidence="5">
    <location>
        <begin position="457"/>
        <end position="481"/>
    </location>
</feature>
<feature type="domain" description="G-protein coupled receptors family 1 profile" evidence="7">
    <location>
        <begin position="37"/>
        <end position="355"/>
    </location>
</feature>
<evidence type="ECO:0000256" key="3">
    <source>
        <dbReference type="ARBA" id="ARBA00022989"/>
    </source>
</evidence>
<comment type="caution">
    <text evidence="8">The sequence shown here is derived from an EMBL/GenBank/DDBJ whole genome shotgun (WGS) entry which is preliminary data.</text>
</comment>
<evidence type="ECO:0000256" key="5">
    <source>
        <dbReference type="SAM" id="MobiDB-lite"/>
    </source>
</evidence>
<keyword evidence="4 6" id="KW-0472">Membrane</keyword>
<name>A0A3S4ZJY0_9PLAT</name>
<feature type="transmembrane region" description="Helical" evidence="6">
    <location>
        <begin position="58"/>
        <end position="75"/>
    </location>
</feature>
<reference evidence="8" key="1">
    <citation type="submission" date="2018-11" db="EMBL/GenBank/DDBJ databases">
        <authorList>
            <consortium name="Pathogen Informatics"/>
        </authorList>
    </citation>
    <scope>NUCLEOTIDE SEQUENCE</scope>
</reference>
<evidence type="ECO:0000256" key="1">
    <source>
        <dbReference type="ARBA" id="ARBA00004370"/>
    </source>
</evidence>
<dbReference type="OrthoDB" id="6265304at2759"/>
<evidence type="ECO:0000313" key="9">
    <source>
        <dbReference type="Proteomes" id="UP000784294"/>
    </source>
</evidence>
<feature type="transmembrane region" description="Helical" evidence="6">
    <location>
        <begin position="144"/>
        <end position="166"/>
    </location>
</feature>
<evidence type="ECO:0000256" key="2">
    <source>
        <dbReference type="ARBA" id="ARBA00022692"/>
    </source>
</evidence>
<feature type="transmembrane region" description="Helical" evidence="6">
    <location>
        <begin position="20"/>
        <end position="46"/>
    </location>
</feature>
<dbReference type="PANTHER" id="PTHR46641">
    <property type="entry name" value="FMRFAMIDE RECEPTOR-RELATED"/>
    <property type="match status" value="1"/>
</dbReference>
<dbReference type="InterPro" id="IPR017452">
    <property type="entry name" value="GPCR_Rhodpsn_7TM"/>
</dbReference>
<proteinExistence type="predicted"/>
<dbReference type="Gene3D" id="1.20.1070.10">
    <property type="entry name" value="Rhodopsin 7-helix transmembrane proteins"/>
    <property type="match status" value="1"/>
</dbReference>
<gene>
    <name evidence="8" type="ORF">PXEA_LOCUS6891</name>
</gene>